<dbReference type="GO" id="GO:0005905">
    <property type="term" value="C:clathrin-coated pit"/>
    <property type="evidence" value="ECO:0007669"/>
    <property type="project" value="TreeGrafter"/>
</dbReference>
<feature type="domain" description="AP180 N-terminal homology (ANTH)" evidence="2">
    <location>
        <begin position="114"/>
        <end position="226"/>
    </location>
</feature>
<evidence type="ECO:0000259" key="2">
    <source>
        <dbReference type="Pfam" id="PF07651"/>
    </source>
</evidence>
<dbReference type="GO" id="GO:0005546">
    <property type="term" value="F:phosphatidylinositol-4,5-bisphosphate binding"/>
    <property type="evidence" value="ECO:0007669"/>
    <property type="project" value="TreeGrafter"/>
</dbReference>
<accession>A0A8H7ZVI7</accession>
<organism evidence="3 4">
    <name type="scientific">Olpidium bornovanus</name>
    <dbReference type="NCBI Taxonomy" id="278681"/>
    <lineage>
        <taxon>Eukaryota</taxon>
        <taxon>Fungi</taxon>
        <taxon>Fungi incertae sedis</taxon>
        <taxon>Olpidiomycota</taxon>
        <taxon>Olpidiomycotina</taxon>
        <taxon>Olpidiomycetes</taxon>
        <taxon>Olpidiales</taxon>
        <taxon>Olpidiaceae</taxon>
        <taxon>Olpidium</taxon>
    </lineage>
</organism>
<keyword evidence="4" id="KW-1185">Reference proteome</keyword>
<dbReference type="InterPro" id="IPR045192">
    <property type="entry name" value="AP180-like"/>
</dbReference>
<feature type="region of interest" description="Disordered" evidence="1">
    <location>
        <begin position="60"/>
        <end position="107"/>
    </location>
</feature>
<dbReference type="GO" id="GO:0030136">
    <property type="term" value="C:clathrin-coated vesicle"/>
    <property type="evidence" value="ECO:0007669"/>
    <property type="project" value="InterPro"/>
</dbReference>
<dbReference type="InterPro" id="IPR011417">
    <property type="entry name" value="ANTH_dom"/>
</dbReference>
<dbReference type="InterPro" id="IPR014712">
    <property type="entry name" value="ANTH_dom_sf"/>
</dbReference>
<dbReference type="InterPro" id="IPR008942">
    <property type="entry name" value="ENTH_VHS"/>
</dbReference>
<evidence type="ECO:0000313" key="4">
    <source>
        <dbReference type="Proteomes" id="UP000673691"/>
    </source>
</evidence>
<reference evidence="3 4" key="1">
    <citation type="journal article" name="Sci. Rep.">
        <title>Genome-scale phylogenetic analyses confirm Olpidium as the closest living zoosporic fungus to the non-flagellated, terrestrial fungi.</title>
        <authorList>
            <person name="Chang Y."/>
            <person name="Rochon D."/>
            <person name="Sekimoto S."/>
            <person name="Wang Y."/>
            <person name="Chovatia M."/>
            <person name="Sandor L."/>
            <person name="Salamov A."/>
            <person name="Grigoriev I.V."/>
            <person name="Stajich J.E."/>
            <person name="Spatafora J.W."/>
        </authorList>
    </citation>
    <scope>NUCLEOTIDE SEQUENCE [LARGE SCALE GENOMIC DNA]</scope>
    <source>
        <strain evidence="3">S191</strain>
    </source>
</reference>
<dbReference type="Gene3D" id="1.25.40.90">
    <property type="match status" value="1"/>
</dbReference>
<proteinExistence type="predicted"/>
<dbReference type="PANTHER" id="PTHR22951">
    <property type="entry name" value="CLATHRIN ASSEMBLY PROTEIN"/>
    <property type="match status" value="1"/>
</dbReference>
<evidence type="ECO:0000256" key="1">
    <source>
        <dbReference type="SAM" id="MobiDB-lite"/>
    </source>
</evidence>
<gene>
    <name evidence="3" type="ORF">BJ554DRAFT_7969</name>
</gene>
<dbReference type="SUPFAM" id="SSF48464">
    <property type="entry name" value="ENTH/VHS domain"/>
    <property type="match status" value="1"/>
</dbReference>
<dbReference type="GO" id="GO:0048268">
    <property type="term" value="P:clathrin coat assembly"/>
    <property type="evidence" value="ECO:0007669"/>
    <property type="project" value="InterPro"/>
</dbReference>
<evidence type="ECO:0000313" key="3">
    <source>
        <dbReference type="EMBL" id="KAG5460032.1"/>
    </source>
</evidence>
<feature type="domain" description="AP180 N-terminal homology (ANTH)" evidence="2">
    <location>
        <begin position="250"/>
        <end position="306"/>
    </location>
</feature>
<dbReference type="GO" id="GO:0005545">
    <property type="term" value="F:1-phosphatidylinositol binding"/>
    <property type="evidence" value="ECO:0007669"/>
    <property type="project" value="InterPro"/>
</dbReference>
<dbReference type="EMBL" id="JAEFCI010005890">
    <property type="protein sequence ID" value="KAG5460032.1"/>
    <property type="molecule type" value="Genomic_DNA"/>
</dbReference>
<dbReference type="Pfam" id="PF07651">
    <property type="entry name" value="ANTH"/>
    <property type="match status" value="2"/>
</dbReference>
<dbReference type="GO" id="GO:0006900">
    <property type="term" value="P:vesicle budding from membrane"/>
    <property type="evidence" value="ECO:0007669"/>
    <property type="project" value="TreeGrafter"/>
</dbReference>
<dbReference type="OrthoDB" id="44015at2759"/>
<dbReference type="SUPFAM" id="SSF89009">
    <property type="entry name" value="GAT-like domain"/>
    <property type="match status" value="1"/>
</dbReference>
<dbReference type="GO" id="GO:0072583">
    <property type="term" value="P:clathrin-dependent endocytosis"/>
    <property type="evidence" value="ECO:0007669"/>
    <property type="project" value="InterPro"/>
</dbReference>
<comment type="caution">
    <text evidence="3">The sequence shown here is derived from an EMBL/GenBank/DDBJ whole genome shotgun (WGS) entry which is preliminary data.</text>
</comment>
<protein>
    <recommendedName>
        <fullName evidence="2">AP180 N-terminal homology (ANTH) domain-containing protein</fullName>
    </recommendedName>
</protein>
<dbReference type="Gene3D" id="1.20.58.150">
    <property type="entry name" value="ANTH domain"/>
    <property type="match status" value="1"/>
</dbReference>
<dbReference type="Proteomes" id="UP000673691">
    <property type="component" value="Unassembled WGS sequence"/>
</dbReference>
<dbReference type="GO" id="GO:0000149">
    <property type="term" value="F:SNARE binding"/>
    <property type="evidence" value="ECO:0007669"/>
    <property type="project" value="TreeGrafter"/>
</dbReference>
<name>A0A8H7ZVI7_9FUNG</name>
<dbReference type="AlphaFoldDB" id="A0A8H7ZVI7"/>
<sequence>MRSEGKARAVPDSVDLGERRRHRAPFQVFERPPSRFQLGGGWLALHGYLCTGSTGPFCTGKTSTSPPHRTQPRRPRSPAAPRVQFAEPAWSLQPTEQTKPTPLPPPETKLKIQTVFKALIVIHTLARDGCAERVLNYLAGATHILNLAGFRSRSTLGAEQTKNIHAYAAYLEEKVAVFRELRIDFAGKTDVVARLRGGQEKDEWRLNEIRVLQRAIDAVLGCKVRRLVYNGGFRAAPCVTSGYEHSADAEHYFEMNKADARKSLNVYKKFCTQTEKVVEFLDVARRLQTALGTAIPRIKHVRLTFLKAPISLAVTLEDYLNSSDFEENREEYKARKARKALNRSGHDMSQCECNRSVQLANFSN</sequence>
<dbReference type="GO" id="GO:0032050">
    <property type="term" value="F:clathrin heavy chain binding"/>
    <property type="evidence" value="ECO:0007669"/>
    <property type="project" value="TreeGrafter"/>
</dbReference>
<dbReference type="PANTHER" id="PTHR22951:SF5">
    <property type="entry name" value="PHOSPHATIDYLINOSITOL-BINDING CLATHRIN ASSEMBLY PROTEIN LAP"/>
    <property type="match status" value="1"/>
</dbReference>